<accession>A0A1J5NWS3</accession>
<comment type="caution">
    <text evidence="1">The sequence shown here is derived from an EMBL/GenBank/DDBJ whole genome shotgun (WGS) entry which is preliminary data.</text>
</comment>
<proteinExistence type="predicted"/>
<gene>
    <name evidence="1" type="ORF">GALL_547860</name>
</gene>
<organism evidence="1">
    <name type="scientific">mine drainage metagenome</name>
    <dbReference type="NCBI Taxonomy" id="410659"/>
    <lineage>
        <taxon>unclassified sequences</taxon>
        <taxon>metagenomes</taxon>
        <taxon>ecological metagenomes</taxon>
    </lineage>
</organism>
<dbReference type="AlphaFoldDB" id="A0A1J5NWS3"/>
<protein>
    <submittedName>
        <fullName evidence="1">Uncharacterized protein</fullName>
    </submittedName>
</protein>
<sequence length="93" mass="10299">MLLPSFSVRTTMGRRNTIRSVFVAERELERNSAPRPGMSPRPGILVLFSFTLSCISPPSTMVCPSLTSTAVWIERLLVMMPAELVALEMLDTS</sequence>
<evidence type="ECO:0000313" key="1">
    <source>
        <dbReference type="EMBL" id="OIQ63673.1"/>
    </source>
</evidence>
<dbReference type="EMBL" id="MLJW01008800">
    <property type="protein sequence ID" value="OIQ63673.1"/>
    <property type="molecule type" value="Genomic_DNA"/>
</dbReference>
<reference evidence="1" key="1">
    <citation type="submission" date="2016-10" db="EMBL/GenBank/DDBJ databases">
        <title>Sequence of Gallionella enrichment culture.</title>
        <authorList>
            <person name="Poehlein A."/>
            <person name="Muehling M."/>
            <person name="Daniel R."/>
        </authorList>
    </citation>
    <scope>NUCLEOTIDE SEQUENCE</scope>
</reference>
<name>A0A1J5NWS3_9ZZZZ</name>